<organism evidence="11 12">
    <name type="scientific">Kutzneria albida DSM 43870</name>
    <dbReference type="NCBI Taxonomy" id="1449976"/>
    <lineage>
        <taxon>Bacteria</taxon>
        <taxon>Bacillati</taxon>
        <taxon>Actinomycetota</taxon>
        <taxon>Actinomycetes</taxon>
        <taxon>Pseudonocardiales</taxon>
        <taxon>Pseudonocardiaceae</taxon>
        <taxon>Kutzneria</taxon>
    </lineage>
</organism>
<evidence type="ECO:0000256" key="1">
    <source>
        <dbReference type="ARBA" id="ARBA00004651"/>
    </source>
</evidence>
<name>W5W9I6_9PSEU</name>
<proteinExistence type="inferred from homology"/>
<accession>W5W9I6</accession>
<dbReference type="KEGG" id="kal:KALB_4416"/>
<dbReference type="Pfam" id="PF00795">
    <property type="entry name" value="CN_hydrolase"/>
    <property type="match status" value="1"/>
</dbReference>
<reference evidence="11 12" key="1">
    <citation type="journal article" date="2014" name="BMC Genomics">
        <title>Complete genome sequence of producer of the glycopeptide antibiotic Aculeximycin Kutzneria albida DSM 43870T, a representative of minor genus of Pseudonocardiaceae.</title>
        <authorList>
            <person name="Rebets Y."/>
            <person name="Tokovenko B."/>
            <person name="Lushchyk I."/>
            <person name="Ruckert C."/>
            <person name="Zaburannyi N."/>
            <person name="Bechthold A."/>
            <person name="Kalinowski J."/>
            <person name="Luzhetskyy A."/>
        </authorList>
    </citation>
    <scope>NUCLEOTIDE SEQUENCE [LARGE SCALE GENOMIC DNA]</scope>
    <source>
        <strain evidence="11">DSM 43870</strain>
    </source>
</reference>
<protein>
    <recommendedName>
        <fullName evidence="8">Apolipoprotein N-acyltransferase</fullName>
        <shortName evidence="8">ALP N-acyltransferase</shortName>
        <ecNumber evidence="8">2.3.1.269</ecNumber>
    </recommendedName>
</protein>
<feature type="transmembrane region" description="Helical" evidence="8">
    <location>
        <begin position="27"/>
        <end position="44"/>
    </location>
</feature>
<dbReference type="PANTHER" id="PTHR38686:SF1">
    <property type="entry name" value="APOLIPOPROTEIN N-ACYLTRANSFERASE"/>
    <property type="match status" value="1"/>
</dbReference>
<dbReference type="SUPFAM" id="SSF56317">
    <property type="entry name" value="Carbon-nitrogen hydrolase"/>
    <property type="match status" value="1"/>
</dbReference>
<dbReference type="InterPro" id="IPR004563">
    <property type="entry name" value="Apolipo_AcylTrfase"/>
</dbReference>
<dbReference type="GO" id="GO:0016410">
    <property type="term" value="F:N-acyltransferase activity"/>
    <property type="evidence" value="ECO:0007669"/>
    <property type="project" value="UniProtKB-UniRule"/>
</dbReference>
<dbReference type="EMBL" id="CP007155">
    <property type="protein sequence ID" value="AHH97778.1"/>
    <property type="molecule type" value="Genomic_DNA"/>
</dbReference>
<dbReference type="EC" id="2.3.1.269" evidence="8"/>
<comment type="subcellular location">
    <subcellularLocation>
        <location evidence="1 8">Cell membrane</location>
        <topology evidence="1 8">Multi-pass membrane protein</topology>
    </subcellularLocation>
</comment>
<evidence type="ECO:0000313" key="12">
    <source>
        <dbReference type="Proteomes" id="UP000019225"/>
    </source>
</evidence>
<dbReference type="eggNOG" id="COG0815">
    <property type="taxonomic scope" value="Bacteria"/>
</dbReference>
<dbReference type="HAMAP" id="MF_01148">
    <property type="entry name" value="Lnt"/>
    <property type="match status" value="1"/>
</dbReference>
<evidence type="ECO:0000256" key="5">
    <source>
        <dbReference type="ARBA" id="ARBA00022989"/>
    </source>
</evidence>
<keyword evidence="7 8" id="KW-0012">Acyltransferase</keyword>
<dbReference type="RefSeq" id="WP_025357838.1">
    <property type="nucleotide sequence ID" value="NZ_CP007155.1"/>
</dbReference>
<evidence type="ECO:0000313" key="11">
    <source>
        <dbReference type="EMBL" id="AHH97778.1"/>
    </source>
</evidence>
<dbReference type="STRING" id="1449976.KALB_4416"/>
<evidence type="ECO:0000256" key="3">
    <source>
        <dbReference type="ARBA" id="ARBA00022679"/>
    </source>
</evidence>
<feature type="region of interest" description="Disordered" evidence="9">
    <location>
        <begin position="1"/>
        <end position="21"/>
    </location>
</feature>
<feature type="transmembrane region" description="Helical" evidence="8">
    <location>
        <begin position="172"/>
        <end position="196"/>
    </location>
</feature>
<sequence length="532" mass="55756">MVAPAVTPEHPGPEPVPSTHRRRPWPVLARVLVAAAAGGLWYVSYPPRTAWWLAPVAFALLAAVLRHRRARAGFGYGLVFGLAFVLPLLSWLQDFLGADFGPLPWAGLSLVVALYMAVSGAAMAVVSTLRGGPVWMAALFIAGEVLRTRWPLNGFPWGKVGYGQPEGAFLPLAALGGTALLGLAVVLTGTGLAELVARLRARAGRRALIAPLVFTLAPVLAGLAAAPLVTTDAQNGTRTVVIVQGNAPNDGMNLLYDTPILRANHLAATRTLIADIKAGKIAKPDLVVWPETVVDLPPDSARDSELADLVHQLGVPLLVGARHYLNPTTVQNTVQVWDPVTGPGPSYAKQELVPFAEYVPLRSISAAVTPFVADTRDMIPGSGPGALPTAGTVVGAAICYEIAYEQVVSETVAAGAQLLLVPTNNAWYGPGEMSYQQLAMSRVSAVEFGRAVAVAATSGVSAVVEPDGSVSQQTSLFTAQTLVARVPLRSTATLATRLGAWPEWVVSALGLAALVLATGTRIARRRARTGRA</sequence>
<keyword evidence="2 8" id="KW-1003">Cell membrane</keyword>
<evidence type="ECO:0000256" key="8">
    <source>
        <dbReference type="HAMAP-Rule" id="MF_01148"/>
    </source>
</evidence>
<dbReference type="HOGENOM" id="CLU_019563_0_1_11"/>
<dbReference type="PATRIC" id="fig|1449976.3.peg.4446"/>
<feature type="transmembrane region" description="Helical" evidence="8">
    <location>
        <begin position="504"/>
        <end position="523"/>
    </location>
</feature>
<feature type="transmembrane region" description="Helical" evidence="8">
    <location>
        <begin position="50"/>
        <end position="67"/>
    </location>
</feature>
<dbReference type="InterPro" id="IPR003010">
    <property type="entry name" value="C-N_Hydrolase"/>
</dbReference>
<keyword evidence="12" id="KW-1185">Reference proteome</keyword>
<dbReference type="GO" id="GO:0005886">
    <property type="term" value="C:plasma membrane"/>
    <property type="evidence" value="ECO:0007669"/>
    <property type="project" value="UniProtKB-SubCell"/>
</dbReference>
<dbReference type="NCBIfam" id="TIGR00546">
    <property type="entry name" value="lnt"/>
    <property type="match status" value="1"/>
</dbReference>
<keyword evidence="5 8" id="KW-1133">Transmembrane helix</keyword>
<dbReference type="InterPro" id="IPR045378">
    <property type="entry name" value="LNT_N"/>
</dbReference>
<dbReference type="Proteomes" id="UP000019225">
    <property type="component" value="Chromosome"/>
</dbReference>
<comment type="similarity">
    <text evidence="8">Belongs to the CN hydrolase family. Apolipoprotein N-acyltransferase subfamily.</text>
</comment>
<dbReference type="AlphaFoldDB" id="W5W9I6"/>
<evidence type="ECO:0000256" key="4">
    <source>
        <dbReference type="ARBA" id="ARBA00022692"/>
    </source>
</evidence>
<evidence type="ECO:0000259" key="10">
    <source>
        <dbReference type="PROSITE" id="PS50263"/>
    </source>
</evidence>
<comment type="pathway">
    <text evidence="8">Protein modification; lipoprotein biosynthesis (N-acyl transfer).</text>
</comment>
<feature type="transmembrane region" description="Helical" evidence="8">
    <location>
        <begin position="133"/>
        <end position="152"/>
    </location>
</feature>
<dbReference type="Gene3D" id="3.60.110.10">
    <property type="entry name" value="Carbon-nitrogen hydrolase"/>
    <property type="match status" value="1"/>
</dbReference>
<dbReference type="Pfam" id="PF20154">
    <property type="entry name" value="LNT_N"/>
    <property type="match status" value="1"/>
</dbReference>
<dbReference type="UniPathway" id="UPA00666"/>
<comment type="function">
    <text evidence="8">Catalyzes the phospholipid dependent N-acylation of the N-terminal cysteine of apolipoprotein, the last step in lipoprotein maturation.</text>
</comment>
<feature type="transmembrane region" description="Helical" evidence="8">
    <location>
        <begin position="105"/>
        <end position="126"/>
    </location>
</feature>
<keyword evidence="6 8" id="KW-0472">Membrane</keyword>
<evidence type="ECO:0000256" key="2">
    <source>
        <dbReference type="ARBA" id="ARBA00022475"/>
    </source>
</evidence>
<gene>
    <name evidence="8" type="primary">lnt</name>
    <name evidence="11" type="ORF">KALB_4416</name>
</gene>
<dbReference type="PANTHER" id="PTHR38686">
    <property type="entry name" value="APOLIPOPROTEIN N-ACYLTRANSFERASE"/>
    <property type="match status" value="1"/>
</dbReference>
<feature type="domain" description="CN hydrolase" evidence="10">
    <location>
        <begin position="243"/>
        <end position="488"/>
    </location>
</feature>
<dbReference type="PROSITE" id="PS50263">
    <property type="entry name" value="CN_HYDROLASE"/>
    <property type="match status" value="1"/>
</dbReference>
<dbReference type="CDD" id="cd07571">
    <property type="entry name" value="ALP_N-acyl_transferase"/>
    <property type="match status" value="1"/>
</dbReference>
<dbReference type="GO" id="GO:0042158">
    <property type="term" value="P:lipoprotein biosynthetic process"/>
    <property type="evidence" value="ECO:0007669"/>
    <property type="project" value="UniProtKB-UniRule"/>
</dbReference>
<evidence type="ECO:0000256" key="9">
    <source>
        <dbReference type="SAM" id="MobiDB-lite"/>
    </source>
</evidence>
<keyword evidence="4 8" id="KW-0812">Transmembrane</keyword>
<keyword evidence="3 8" id="KW-0808">Transferase</keyword>
<evidence type="ECO:0000256" key="7">
    <source>
        <dbReference type="ARBA" id="ARBA00023315"/>
    </source>
</evidence>
<feature type="transmembrane region" description="Helical" evidence="8">
    <location>
        <begin position="208"/>
        <end position="229"/>
    </location>
</feature>
<feature type="transmembrane region" description="Helical" evidence="8">
    <location>
        <begin position="74"/>
        <end position="93"/>
    </location>
</feature>
<dbReference type="InterPro" id="IPR036526">
    <property type="entry name" value="C-N_Hydrolase_sf"/>
</dbReference>
<evidence type="ECO:0000256" key="6">
    <source>
        <dbReference type="ARBA" id="ARBA00023136"/>
    </source>
</evidence>
<comment type="catalytic activity">
    <reaction evidence="8">
        <text>N-terminal S-1,2-diacyl-sn-glyceryl-L-cysteinyl-[lipoprotein] + a glycerophospholipid = N-acyl-S-1,2-diacyl-sn-glyceryl-L-cysteinyl-[lipoprotein] + a 2-acyl-sn-glycero-3-phospholipid + H(+)</text>
        <dbReference type="Rhea" id="RHEA:48228"/>
        <dbReference type="Rhea" id="RHEA-COMP:14681"/>
        <dbReference type="Rhea" id="RHEA-COMP:14684"/>
        <dbReference type="ChEBI" id="CHEBI:15378"/>
        <dbReference type="ChEBI" id="CHEBI:136912"/>
        <dbReference type="ChEBI" id="CHEBI:140656"/>
        <dbReference type="ChEBI" id="CHEBI:140657"/>
        <dbReference type="ChEBI" id="CHEBI:140660"/>
        <dbReference type="EC" id="2.3.1.269"/>
    </reaction>
</comment>